<evidence type="ECO:0000313" key="5">
    <source>
        <dbReference type="Proteomes" id="UP000543579"/>
    </source>
</evidence>
<dbReference type="AlphaFoldDB" id="A0A7W5CHI1"/>
<proteinExistence type="predicted"/>
<keyword evidence="2" id="KW-0472">Membrane</keyword>
<dbReference type="Proteomes" id="UP000543579">
    <property type="component" value="Unassembled WGS sequence"/>
</dbReference>
<name>A0A7W5CHI1_9MICO</name>
<protein>
    <recommendedName>
        <fullName evidence="3">FHA domain-containing protein</fullName>
    </recommendedName>
</protein>
<gene>
    <name evidence="4" type="ORF">FHS07_001497</name>
</gene>
<evidence type="ECO:0000313" key="4">
    <source>
        <dbReference type="EMBL" id="MBB3157813.1"/>
    </source>
</evidence>
<evidence type="ECO:0000256" key="2">
    <source>
        <dbReference type="SAM" id="Phobius"/>
    </source>
</evidence>
<dbReference type="InterPro" id="IPR008984">
    <property type="entry name" value="SMAD_FHA_dom_sf"/>
</dbReference>
<dbReference type="Pfam" id="PF00498">
    <property type="entry name" value="FHA"/>
    <property type="match status" value="1"/>
</dbReference>
<sequence>MTSMQEAPHLADVDPFVFTERARAGKIAGAVALDLVMPVALLAAGVVVTATGSPAVGWPLMIAAVSLLAVAVWLLGRTGRTLGTTTVDARIVRRTTGAAAGGSALWALASGKLEMCDLRRGRDPFAPAIAPFRFPEAAPAAPGRHRRGTVPALLLDSGERLPLDTALILGRAPSAPADAPAEVYRWADMSRTLSKSHVRLEWDGRQVWVIDLGSTNGTFVRGDGSSTPLLPHQRTPVPTGVVLEIGDRTLTVRDAV</sequence>
<keyword evidence="1" id="KW-0597">Phosphoprotein</keyword>
<feature type="transmembrane region" description="Helical" evidence="2">
    <location>
        <begin position="56"/>
        <end position="75"/>
    </location>
</feature>
<organism evidence="4 5">
    <name type="scientific">Microbacterium proteolyticum</name>
    <dbReference type="NCBI Taxonomy" id="1572644"/>
    <lineage>
        <taxon>Bacteria</taxon>
        <taxon>Bacillati</taxon>
        <taxon>Actinomycetota</taxon>
        <taxon>Actinomycetes</taxon>
        <taxon>Micrococcales</taxon>
        <taxon>Microbacteriaceae</taxon>
        <taxon>Microbacterium</taxon>
    </lineage>
</organism>
<evidence type="ECO:0000259" key="3">
    <source>
        <dbReference type="PROSITE" id="PS50006"/>
    </source>
</evidence>
<keyword evidence="2" id="KW-1133">Transmembrane helix</keyword>
<keyword evidence="2" id="KW-0812">Transmembrane</keyword>
<dbReference type="SUPFAM" id="SSF49879">
    <property type="entry name" value="SMAD/FHA domain"/>
    <property type="match status" value="1"/>
</dbReference>
<feature type="transmembrane region" description="Helical" evidence="2">
    <location>
        <begin position="27"/>
        <end position="50"/>
    </location>
</feature>
<dbReference type="Gene3D" id="2.60.200.20">
    <property type="match status" value="1"/>
</dbReference>
<feature type="domain" description="FHA" evidence="3">
    <location>
        <begin position="167"/>
        <end position="222"/>
    </location>
</feature>
<dbReference type="EMBL" id="JACHXY010000001">
    <property type="protein sequence ID" value="MBB3157813.1"/>
    <property type="molecule type" value="Genomic_DNA"/>
</dbReference>
<comment type="caution">
    <text evidence="4">The sequence shown here is derived from an EMBL/GenBank/DDBJ whole genome shotgun (WGS) entry which is preliminary data.</text>
</comment>
<dbReference type="CDD" id="cd00060">
    <property type="entry name" value="FHA"/>
    <property type="match status" value="1"/>
</dbReference>
<dbReference type="PROSITE" id="PS50006">
    <property type="entry name" value="FHA_DOMAIN"/>
    <property type="match status" value="1"/>
</dbReference>
<accession>A0A7W5CHI1</accession>
<reference evidence="4 5" key="1">
    <citation type="submission" date="2020-08" db="EMBL/GenBank/DDBJ databases">
        <title>Genomic Encyclopedia of Type Strains, Phase III (KMG-III): the genomes of soil and plant-associated and newly described type strains.</title>
        <authorList>
            <person name="Whitman W."/>
        </authorList>
    </citation>
    <scope>NUCLEOTIDE SEQUENCE [LARGE SCALE GENOMIC DNA]</scope>
    <source>
        <strain evidence="4 5">CECT 8356</strain>
    </source>
</reference>
<dbReference type="InterPro" id="IPR000253">
    <property type="entry name" value="FHA_dom"/>
</dbReference>
<evidence type="ECO:0000256" key="1">
    <source>
        <dbReference type="ARBA" id="ARBA00022553"/>
    </source>
</evidence>
<dbReference type="RefSeq" id="WP_183419174.1">
    <property type="nucleotide sequence ID" value="NZ_JACHXY010000001.1"/>
</dbReference>